<keyword evidence="6" id="KW-1185">Reference proteome</keyword>
<dbReference type="InterPro" id="IPR000835">
    <property type="entry name" value="HTH_MarR-typ"/>
</dbReference>
<dbReference type="GO" id="GO:0003677">
    <property type="term" value="F:DNA binding"/>
    <property type="evidence" value="ECO:0007669"/>
    <property type="project" value="UniProtKB-KW"/>
</dbReference>
<evidence type="ECO:0000313" key="5">
    <source>
        <dbReference type="EMBL" id="MDT3425361.1"/>
    </source>
</evidence>
<keyword evidence="3" id="KW-0804">Transcription</keyword>
<keyword evidence="2 5" id="KW-0238">DNA-binding</keyword>
<dbReference type="InterPro" id="IPR036388">
    <property type="entry name" value="WH-like_DNA-bd_sf"/>
</dbReference>
<reference evidence="5 6" key="1">
    <citation type="submission" date="2023-07" db="EMBL/GenBank/DDBJ databases">
        <title>Genomic Encyclopedia of Type Strains, Phase IV (KMG-IV): sequencing the most valuable type-strain genomes for metagenomic binning, comparative biology and taxonomic classification.</title>
        <authorList>
            <person name="Goeker M."/>
        </authorList>
    </citation>
    <scope>NUCLEOTIDE SEQUENCE [LARGE SCALE GENOMIC DNA]</scope>
    <source>
        <strain evidence="5 6">T98</strain>
    </source>
</reference>
<dbReference type="Gene3D" id="1.10.10.10">
    <property type="entry name" value="Winged helix-like DNA-binding domain superfamily/Winged helix DNA-binding domain"/>
    <property type="match status" value="1"/>
</dbReference>
<evidence type="ECO:0000259" key="4">
    <source>
        <dbReference type="PROSITE" id="PS50995"/>
    </source>
</evidence>
<keyword evidence="1" id="KW-0805">Transcription regulation</keyword>
<feature type="domain" description="HTH marR-type" evidence="4">
    <location>
        <begin position="1"/>
        <end position="95"/>
    </location>
</feature>
<gene>
    <name evidence="5" type="ORF">J2Z22_000877</name>
</gene>
<dbReference type="InterPro" id="IPR036390">
    <property type="entry name" value="WH_DNA-bd_sf"/>
</dbReference>
<evidence type="ECO:0000256" key="2">
    <source>
        <dbReference type="ARBA" id="ARBA00023125"/>
    </source>
</evidence>
<accession>A0ABU3H3Q9</accession>
<comment type="caution">
    <text evidence="5">The sequence shown here is derived from an EMBL/GenBank/DDBJ whole genome shotgun (WGS) entry which is preliminary data.</text>
</comment>
<name>A0ABU3H3Q9_9BACL</name>
<evidence type="ECO:0000256" key="1">
    <source>
        <dbReference type="ARBA" id="ARBA00023015"/>
    </source>
</evidence>
<sequence length="128" mass="14439">MNQWQPITLKELGSLLVCETGSPSRLIERLVKDRLVDKVADPKDGRYVLLQLTETGTQKVQAIRQIEEQVHDDLSKLFSDEELSLVNNTLEKMLSCFSVAEALIHRKFMKPRGEGAPHSLSNIPSELP</sequence>
<dbReference type="SUPFAM" id="SSF46785">
    <property type="entry name" value="Winged helix' DNA-binding domain"/>
    <property type="match status" value="1"/>
</dbReference>
<evidence type="ECO:0000256" key="3">
    <source>
        <dbReference type="ARBA" id="ARBA00023163"/>
    </source>
</evidence>
<organism evidence="5 6">
    <name type="scientific">Paenibacillus forsythiae</name>
    <dbReference type="NCBI Taxonomy" id="365616"/>
    <lineage>
        <taxon>Bacteria</taxon>
        <taxon>Bacillati</taxon>
        <taxon>Bacillota</taxon>
        <taxon>Bacilli</taxon>
        <taxon>Bacillales</taxon>
        <taxon>Paenibacillaceae</taxon>
        <taxon>Paenibacillus</taxon>
    </lineage>
</organism>
<dbReference type="Proteomes" id="UP001248709">
    <property type="component" value="Unassembled WGS sequence"/>
</dbReference>
<dbReference type="PROSITE" id="PS50995">
    <property type="entry name" value="HTH_MARR_2"/>
    <property type="match status" value="1"/>
</dbReference>
<dbReference type="PANTHER" id="PTHR42756">
    <property type="entry name" value="TRANSCRIPTIONAL REGULATOR, MARR"/>
    <property type="match status" value="1"/>
</dbReference>
<dbReference type="SMART" id="SM00347">
    <property type="entry name" value="HTH_MARR"/>
    <property type="match status" value="1"/>
</dbReference>
<dbReference type="PANTHER" id="PTHR42756:SF1">
    <property type="entry name" value="TRANSCRIPTIONAL REPRESSOR OF EMRAB OPERON"/>
    <property type="match status" value="1"/>
</dbReference>
<proteinExistence type="predicted"/>
<dbReference type="EMBL" id="JAUSUY010000003">
    <property type="protein sequence ID" value="MDT3425361.1"/>
    <property type="molecule type" value="Genomic_DNA"/>
</dbReference>
<dbReference type="Pfam" id="PF13463">
    <property type="entry name" value="HTH_27"/>
    <property type="match status" value="1"/>
</dbReference>
<protein>
    <submittedName>
        <fullName evidence="5">DNA-binding MarR family transcriptional regulator</fullName>
    </submittedName>
</protein>
<evidence type="ECO:0000313" key="6">
    <source>
        <dbReference type="Proteomes" id="UP001248709"/>
    </source>
</evidence>